<organism evidence="1 2">
    <name type="scientific">Streptomyces fradiae</name>
    <name type="common">Streptomyces roseoflavus</name>
    <dbReference type="NCBI Taxonomy" id="1906"/>
    <lineage>
        <taxon>Bacteria</taxon>
        <taxon>Bacillati</taxon>
        <taxon>Actinomycetota</taxon>
        <taxon>Actinomycetes</taxon>
        <taxon>Kitasatosporales</taxon>
        <taxon>Streptomycetaceae</taxon>
        <taxon>Streptomyces</taxon>
    </lineage>
</organism>
<keyword evidence="2" id="KW-1185">Reference proteome</keyword>
<evidence type="ECO:0000313" key="1">
    <source>
        <dbReference type="EMBL" id="KNE79645.1"/>
    </source>
</evidence>
<sequence length="104" mass="11204">MPLPEARADGIAARFSAAGFTPRVEDHDDHTCVETDIPDPVTAEAWGRLVTVLETADRFGFVSSESGRIAWAAVSKKTPGTVTDVRGHDPHPQGADQHVRLHPP</sequence>
<name>A0ACC4W556_STRFR</name>
<reference evidence="1" key="1">
    <citation type="submission" date="2015-07" db="EMBL/GenBank/DDBJ databases">
        <title>Draft genome sequence of Streptomyces fradiae, a resistant strain to nitron-oligomycin.</title>
        <authorList>
            <person name="Vatlin A.A."/>
            <person name="Bekker O.B."/>
            <person name="Danilenko V.N."/>
        </authorList>
    </citation>
    <scope>NUCLEOTIDE SEQUENCE</scope>
    <source>
        <strain evidence="1">Olg1-1</strain>
    </source>
</reference>
<gene>
    <name evidence="1" type="ORF">ADZ36_26410</name>
</gene>
<comment type="caution">
    <text evidence="1">The sequence shown here is derived from an EMBL/GenBank/DDBJ whole genome shotgun (WGS) entry which is preliminary data.</text>
</comment>
<protein>
    <submittedName>
        <fullName evidence="1">Uncharacterized protein</fullName>
    </submittedName>
</protein>
<proteinExistence type="predicted"/>
<dbReference type="Proteomes" id="UP000037185">
    <property type="component" value="Unassembled WGS sequence"/>
</dbReference>
<dbReference type="EMBL" id="LGSP01000077">
    <property type="protein sequence ID" value="KNE79645.1"/>
    <property type="molecule type" value="Genomic_DNA"/>
</dbReference>
<evidence type="ECO:0000313" key="2">
    <source>
        <dbReference type="Proteomes" id="UP000037185"/>
    </source>
</evidence>
<accession>A0ACC4W556</accession>